<comment type="caution">
    <text evidence="1">The sequence shown here is derived from an EMBL/GenBank/DDBJ whole genome shotgun (WGS) entry which is preliminary data.</text>
</comment>
<feature type="non-terminal residue" evidence="1">
    <location>
        <position position="1"/>
    </location>
</feature>
<organism evidence="1">
    <name type="scientific">marine sediment metagenome</name>
    <dbReference type="NCBI Taxonomy" id="412755"/>
    <lineage>
        <taxon>unclassified sequences</taxon>
        <taxon>metagenomes</taxon>
        <taxon>ecological metagenomes</taxon>
    </lineage>
</organism>
<accession>X0V3P4</accession>
<dbReference type="EMBL" id="BARS01013282">
    <property type="protein sequence ID" value="GAF95270.1"/>
    <property type="molecule type" value="Genomic_DNA"/>
</dbReference>
<feature type="non-terminal residue" evidence="1">
    <location>
        <position position="160"/>
    </location>
</feature>
<dbReference type="AlphaFoldDB" id="X0V3P4"/>
<proteinExistence type="predicted"/>
<name>X0V3P4_9ZZZZ</name>
<reference evidence="1" key="1">
    <citation type="journal article" date="2014" name="Front. Microbiol.">
        <title>High frequency of phylogenetically diverse reductive dehalogenase-homologous genes in deep subseafloor sedimentary metagenomes.</title>
        <authorList>
            <person name="Kawai M."/>
            <person name="Futagami T."/>
            <person name="Toyoda A."/>
            <person name="Takaki Y."/>
            <person name="Nishi S."/>
            <person name="Hori S."/>
            <person name="Arai W."/>
            <person name="Tsubouchi T."/>
            <person name="Morono Y."/>
            <person name="Uchiyama I."/>
            <person name="Ito T."/>
            <person name="Fujiyama A."/>
            <person name="Inagaki F."/>
            <person name="Takami H."/>
        </authorList>
    </citation>
    <scope>NUCLEOTIDE SEQUENCE</scope>
    <source>
        <strain evidence="1">Expedition CK06-06</strain>
    </source>
</reference>
<protein>
    <submittedName>
        <fullName evidence="1">Uncharacterized protein</fullName>
    </submittedName>
</protein>
<evidence type="ECO:0000313" key="1">
    <source>
        <dbReference type="EMBL" id="GAF95270.1"/>
    </source>
</evidence>
<gene>
    <name evidence="1" type="ORF">S01H1_23165</name>
</gene>
<sequence>RLLRERFPDTQFFLFTHDDLWFDLLKQELPSNHWLFKELSKWSHENGVEIIESPMSLRERIQHCLETNDIAGAANKCRTLIEGVLKQICEDLGVRLEYCSREKNDQREGSELINGLAQYLNENKSLRERENKLLFSDMKADQLLTHIGSHHRNLEVTSLA</sequence>